<evidence type="ECO:0000313" key="7">
    <source>
        <dbReference type="EMBL" id="GAM63957.1"/>
    </source>
</evidence>
<dbReference type="InterPro" id="IPR051081">
    <property type="entry name" value="HTH_MetalResp_TranReg"/>
</dbReference>
<dbReference type="PROSITE" id="PS00846">
    <property type="entry name" value="HTH_ARSR_1"/>
    <property type="match status" value="1"/>
</dbReference>
<dbReference type="SMART" id="SM00418">
    <property type="entry name" value="HTH_ARSR"/>
    <property type="match status" value="1"/>
</dbReference>
<reference evidence="6 9" key="1">
    <citation type="submission" date="2015-01" db="EMBL/GenBank/DDBJ databases">
        <title>Vibrio sp. C1 JCM 19231 whole genome shotgun sequence.</title>
        <authorList>
            <person name="Sawabe T."/>
            <person name="Meirelles P."/>
            <person name="Feng G."/>
            <person name="Sayaka M."/>
            <person name="Hattori M."/>
            <person name="Ohkuma M."/>
        </authorList>
    </citation>
    <scope>NUCLEOTIDE SEQUENCE [LARGE SCALE GENOMIC DNA]</scope>
    <source>
        <strain evidence="9">JCM 19231</strain>
        <strain evidence="6">JCM19231</strain>
    </source>
</reference>
<dbReference type="Pfam" id="PF01022">
    <property type="entry name" value="HTH_5"/>
    <property type="match status" value="1"/>
</dbReference>
<evidence type="ECO:0000256" key="3">
    <source>
        <dbReference type="ARBA" id="ARBA00023125"/>
    </source>
</evidence>
<evidence type="ECO:0000313" key="9">
    <source>
        <dbReference type="Proteomes" id="UP000031671"/>
    </source>
</evidence>
<comment type="caution">
    <text evidence="7">The sequence shown here is derived from an EMBL/GenBank/DDBJ whole genome shotgun (WGS) entry which is preliminary data.</text>
</comment>
<dbReference type="Gene3D" id="1.10.10.10">
    <property type="entry name" value="Winged helix-like DNA-binding domain superfamily/Winged helix DNA-binding domain"/>
    <property type="match status" value="1"/>
</dbReference>
<dbReference type="GO" id="GO:0003677">
    <property type="term" value="F:DNA binding"/>
    <property type="evidence" value="ECO:0007669"/>
    <property type="project" value="UniProtKB-KW"/>
</dbReference>
<evidence type="ECO:0000313" key="8">
    <source>
        <dbReference type="Proteomes" id="UP000031670"/>
    </source>
</evidence>
<dbReference type="FunFam" id="1.10.10.10:FF:000279">
    <property type="entry name" value="Transcriptional regulator, ArsR family"/>
    <property type="match status" value="1"/>
</dbReference>
<accession>A0A0B8PH59</accession>
<dbReference type="InterPro" id="IPR011991">
    <property type="entry name" value="ArsR-like_HTH"/>
</dbReference>
<dbReference type="InterPro" id="IPR036388">
    <property type="entry name" value="WH-like_DNA-bd_sf"/>
</dbReference>
<evidence type="ECO:0000256" key="1">
    <source>
        <dbReference type="ARBA" id="ARBA00022849"/>
    </source>
</evidence>
<dbReference type="InterPro" id="IPR018334">
    <property type="entry name" value="ArsR_HTH"/>
</dbReference>
<reference evidence="7 8" key="2">
    <citation type="submission" date="2015-01" db="EMBL/GenBank/DDBJ databases">
        <title>Vibrio sp. C5 JCM 19232 whole genome shotgun sequence.</title>
        <authorList>
            <person name="Sawabe T."/>
            <person name="Meirelles P."/>
            <person name="Feng G."/>
            <person name="Sayaka M."/>
            <person name="Hattori M."/>
            <person name="Ohkuma M."/>
        </authorList>
    </citation>
    <scope>NUCLEOTIDE SEQUENCE [LARGE SCALE GENOMIC DNA]</scope>
    <source>
        <strain evidence="7 8">JCM19232</strain>
    </source>
</reference>
<organism evidence="7 8">
    <name type="scientific">Vibrio ishigakensis</name>
    <dbReference type="NCBI Taxonomy" id="1481914"/>
    <lineage>
        <taxon>Bacteria</taxon>
        <taxon>Pseudomonadati</taxon>
        <taxon>Pseudomonadota</taxon>
        <taxon>Gammaproteobacteria</taxon>
        <taxon>Vibrionales</taxon>
        <taxon>Vibrionaceae</taxon>
        <taxon>Vibrio</taxon>
    </lineage>
</organism>
<reference evidence="8 9" key="3">
    <citation type="submission" date="2015-01" db="EMBL/GenBank/DDBJ databases">
        <authorList>
            <consortium name="NBRP consortium"/>
            <person name="Sawabe T."/>
            <person name="Meirelles P."/>
            <person name="Feng G."/>
            <person name="Sayaka M."/>
            <person name="Hattori M."/>
            <person name="Ohkuma M."/>
        </authorList>
    </citation>
    <scope>NUCLEOTIDE SEQUENCE [LARGE SCALE GENOMIC DNA]</scope>
    <source>
        <strain evidence="9">JCM 19231</strain>
        <strain evidence="6">JCM19231</strain>
        <strain evidence="7 8">JCM19232</strain>
    </source>
</reference>
<dbReference type="Proteomes" id="UP000031670">
    <property type="component" value="Unassembled WGS sequence"/>
</dbReference>
<dbReference type="PANTHER" id="PTHR33154">
    <property type="entry name" value="TRANSCRIPTIONAL REGULATOR, ARSR FAMILY"/>
    <property type="match status" value="1"/>
</dbReference>
<dbReference type="GO" id="GO:0003700">
    <property type="term" value="F:DNA-binding transcription factor activity"/>
    <property type="evidence" value="ECO:0007669"/>
    <property type="project" value="InterPro"/>
</dbReference>
<dbReference type="GO" id="GO:0046685">
    <property type="term" value="P:response to arsenic-containing substance"/>
    <property type="evidence" value="ECO:0007669"/>
    <property type="project" value="UniProtKB-KW"/>
</dbReference>
<proteinExistence type="predicted"/>
<gene>
    <name evidence="6" type="ORF">JCM19231_410</name>
    <name evidence="7" type="ORF">JCM19232_2367</name>
</gene>
<dbReference type="EMBL" id="BBSA01000010">
    <property type="protein sequence ID" value="GAM63957.1"/>
    <property type="molecule type" value="Genomic_DNA"/>
</dbReference>
<dbReference type="Proteomes" id="UP000031671">
    <property type="component" value="Unassembled WGS sequence"/>
</dbReference>
<accession>A0A0B8P036</accession>
<dbReference type="AlphaFoldDB" id="A0A0B8PH59"/>
<dbReference type="NCBIfam" id="NF007528">
    <property type="entry name" value="PRK10141.1"/>
    <property type="match status" value="1"/>
</dbReference>
<evidence type="ECO:0000259" key="5">
    <source>
        <dbReference type="PROSITE" id="PS50987"/>
    </source>
</evidence>
<evidence type="ECO:0000313" key="6">
    <source>
        <dbReference type="EMBL" id="GAM56329.1"/>
    </source>
</evidence>
<feature type="domain" description="HTH arsR-type" evidence="5">
    <location>
        <begin position="1"/>
        <end position="89"/>
    </location>
</feature>
<evidence type="ECO:0000256" key="2">
    <source>
        <dbReference type="ARBA" id="ARBA00023015"/>
    </source>
</evidence>
<keyword evidence="9" id="KW-1185">Reference proteome</keyword>
<dbReference type="PRINTS" id="PR00778">
    <property type="entry name" value="HTHARSR"/>
</dbReference>
<dbReference type="RefSeq" id="WP_261834414.1">
    <property type="nucleotide sequence ID" value="NZ_AP024881.1"/>
</dbReference>
<dbReference type="EMBL" id="BBRZ01000027">
    <property type="protein sequence ID" value="GAM56329.1"/>
    <property type="molecule type" value="Genomic_DNA"/>
</dbReference>
<dbReference type="NCBIfam" id="NF033788">
    <property type="entry name" value="HTH_metalloreg"/>
    <property type="match status" value="1"/>
</dbReference>
<dbReference type="CDD" id="cd00090">
    <property type="entry name" value="HTH_ARSR"/>
    <property type="match status" value="1"/>
</dbReference>
<dbReference type="InterPro" id="IPR036390">
    <property type="entry name" value="WH_DNA-bd_sf"/>
</dbReference>
<dbReference type="SUPFAM" id="SSF46785">
    <property type="entry name" value="Winged helix' DNA-binding domain"/>
    <property type="match status" value="1"/>
</dbReference>
<dbReference type="PANTHER" id="PTHR33154:SF18">
    <property type="entry name" value="ARSENICAL RESISTANCE OPERON REPRESSOR"/>
    <property type="match status" value="1"/>
</dbReference>
<keyword evidence="3" id="KW-0238">DNA-binding</keyword>
<keyword evidence="4" id="KW-0804">Transcription</keyword>
<sequence>MLPNQFFKLLSDETRFRCLLMIARQGEMCVCDLTQSLQESQPKVSRHLAQLRQSGILIDERRGQWVFYHISSEIPGWAKAIIEGLKNSNCLREEYLQDIQRLVNTEQNACN</sequence>
<evidence type="ECO:0000256" key="4">
    <source>
        <dbReference type="ARBA" id="ARBA00023163"/>
    </source>
</evidence>
<name>A0A0B8PH59_9VIBR</name>
<keyword evidence="2" id="KW-0805">Transcription regulation</keyword>
<dbReference type="PROSITE" id="PS50987">
    <property type="entry name" value="HTH_ARSR_2"/>
    <property type="match status" value="1"/>
</dbReference>
<protein>
    <submittedName>
        <fullName evidence="7">Arsenical resistance operon repressor</fullName>
    </submittedName>
</protein>
<keyword evidence="1" id="KW-0059">Arsenical resistance</keyword>
<dbReference type="InterPro" id="IPR001845">
    <property type="entry name" value="HTH_ArsR_DNA-bd_dom"/>
</dbReference>